<feature type="compositionally biased region" description="Low complexity" evidence="16">
    <location>
        <begin position="2526"/>
        <end position="2536"/>
    </location>
</feature>
<proteinExistence type="inferred from homology"/>
<feature type="compositionally biased region" description="Basic residues" evidence="16">
    <location>
        <begin position="2391"/>
        <end position="2406"/>
    </location>
</feature>
<keyword evidence="11 17" id="KW-0472">Membrane</keyword>
<dbReference type="InterPro" id="IPR027359">
    <property type="entry name" value="Volt_channel_dom_sf"/>
</dbReference>
<keyword evidence="14" id="KW-0479">Metal-binding</keyword>
<dbReference type="InterPro" id="IPR002077">
    <property type="entry name" value="VDCCAlpha1"/>
</dbReference>
<reference evidence="20 21" key="1">
    <citation type="journal article" date="2015" name="Sci. Rep.">
        <title>Genome of the facultative scuticociliatosis pathogen Pseudocohnilembus persalinus provides insight into its virulence through horizontal gene transfer.</title>
        <authorList>
            <person name="Xiong J."/>
            <person name="Wang G."/>
            <person name="Cheng J."/>
            <person name="Tian M."/>
            <person name="Pan X."/>
            <person name="Warren A."/>
            <person name="Jiang C."/>
            <person name="Yuan D."/>
            <person name="Miao W."/>
        </authorList>
    </citation>
    <scope>NUCLEOTIDE SEQUENCE [LARGE SCALE GENOMIC DNA]</scope>
    <source>
        <strain evidence="20">36N120E</strain>
    </source>
</reference>
<feature type="compositionally biased region" description="Basic and acidic residues" evidence="16">
    <location>
        <begin position="266"/>
        <end position="282"/>
    </location>
</feature>
<protein>
    <recommendedName>
        <fullName evidence="19">Ion transport domain-containing protein</fullName>
    </recommendedName>
</protein>
<evidence type="ECO:0000256" key="2">
    <source>
        <dbReference type="ARBA" id="ARBA00022448"/>
    </source>
</evidence>
<feature type="transmembrane region" description="Helical" evidence="17">
    <location>
        <begin position="2049"/>
        <end position="2068"/>
    </location>
</feature>
<feature type="domain" description="Ion transport" evidence="19">
    <location>
        <begin position="1573"/>
        <end position="1861"/>
    </location>
</feature>
<dbReference type="Gene3D" id="1.10.238.10">
    <property type="entry name" value="EF-hand"/>
    <property type="match status" value="1"/>
</dbReference>
<feature type="domain" description="Ion transport" evidence="19">
    <location>
        <begin position="1913"/>
        <end position="2146"/>
    </location>
</feature>
<feature type="transmembrane region" description="Helical" evidence="17">
    <location>
        <begin position="1947"/>
        <end position="1967"/>
    </location>
</feature>
<feature type="signal peptide" evidence="18">
    <location>
        <begin position="1"/>
        <end position="22"/>
    </location>
</feature>
<dbReference type="InterPro" id="IPR050599">
    <property type="entry name" value="VDCC_alpha-1_subunit"/>
</dbReference>
<keyword evidence="2" id="KW-0813">Transport</keyword>
<feature type="chain" id="PRO_5006867519" description="Ion transport domain-containing protein" evidence="18">
    <location>
        <begin position="23"/>
        <end position="2595"/>
    </location>
</feature>
<dbReference type="EMBL" id="LDAU01000130">
    <property type="protein sequence ID" value="KRX03551.1"/>
    <property type="molecule type" value="Genomic_DNA"/>
</dbReference>
<feature type="transmembrane region" description="Helical" evidence="17">
    <location>
        <begin position="1348"/>
        <end position="1371"/>
    </location>
</feature>
<keyword evidence="6" id="KW-0677">Repeat</keyword>
<feature type="compositionally biased region" description="Basic residues" evidence="16">
    <location>
        <begin position="511"/>
        <end position="525"/>
    </location>
</feature>
<feature type="compositionally biased region" description="Polar residues" evidence="16">
    <location>
        <begin position="2537"/>
        <end position="2560"/>
    </location>
</feature>
<keyword evidence="8 15" id="KW-0851">Voltage-gated channel</keyword>
<dbReference type="FunFam" id="1.20.120.350:FF:000009">
    <property type="entry name" value="Voltage-dependent T-type calcium channel subunit alpha"/>
    <property type="match status" value="1"/>
</dbReference>
<keyword evidence="13" id="KW-0407">Ion channel</keyword>
<feature type="region of interest" description="Disordered" evidence="16">
    <location>
        <begin position="2572"/>
        <end position="2595"/>
    </location>
</feature>
<evidence type="ECO:0000256" key="4">
    <source>
        <dbReference type="ARBA" id="ARBA00022673"/>
    </source>
</evidence>
<feature type="binding site" evidence="14">
    <location>
        <position position="1328"/>
    </location>
    <ligand>
        <name>Ca(2+)</name>
        <dbReference type="ChEBI" id="CHEBI:29108"/>
    </ligand>
</feature>
<organism evidence="20 21">
    <name type="scientific">Pseudocohnilembus persalinus</name>
    <name type="common">Ciliate</name>
    <dbReference type="NCBI Taxonomy" id="266149"/>
    <lineage>
        <taxon>Eukaryota</taxon>
        <taxon>Sar</taxon>
        <taxon>Alveolata</taxon>
        <taxon>Ciliophora</taxon>
        <taxon>Intramacronucleata</taxon>
        <taxon>Oligohymenophorea</taxon>
        <taxon>Scuticociliatia</taxon>
        <taxon>Philasterida</taxon>
        <taxon>Pseudocohnilembidae</taxon>
        <taxon>Pseudocohnilembus</taxon>
    </lineage>
</organism>
<feature type="region of interest" description="Disordered" evidence="16">
    <location>
        <begin position="2474"/>
        <end position="2507"/>
    </location>
</feature>
<feature type="domain" description="Ion transport" evidence="19">
    <location>
        <begin position="2"/>
        <end position="141"/>
    </location>
</feature>
<feature type="compositionally biased region" description="Basic and acidic residues" evidence="16">
    <location>
        <begin position="526"/>
        <end position="539"/>
    </location>
</feature>
<dbReference type="Proteomes" id="UP000054937">
    <property type="component" value="Unassembled WGS sequence"/>
</dbReference>
<dbReference type="SUPFAM" id="SSF81324">
    <property type="entry name" value="Voltage-gated potassium channels"/>
    <property type="match status" value="4"/>
</dbReference>
<feature type="transmembrane region" description="Helical" evidence="17">
    <location>
        <begin position="110"/>
        <end position="134"/>
    </location>
</feature>
<feature type="transmembrane region" description="Helical" evidence="17">
    <location>
        <begin position="1979"/>
        <end position="1997"/>
    </location>
</feature>
<keyword evidence="7 14" id="KW-0106">Calcium</keyword>
<keyword evidence="9 17" id="KW-1133">Transmembrane helix</keyword>
<feature type="compositionally biased region" description="Low complexity" evidence="16">
    <location>
        <begin position="977"/>
        <end position="987"/>
    </location>
</feature>
<evidence type="ECO:0000256" key="1">
    <source>
        <dbReference type="ARBA" id="ARBA00004141"/>
    </source>
</evidence>
<feature type="region of interest" description="Disordered" evidence="16">
    <location>
        <begin position="258"/>
        <end position="283"/>
    </location>
</feature>
<feature type="region of interest" description="Disordered" evidence="16">
    <location>
        <begin position="2314"/>
        <end position="2335"/>
    </location>
</feature>
<keyword evidence="4 15" id="KW-0107">Calcium channel</keyword>
<dbReference type="Gene3D" id="1.10.287.70">
    <property type="match status" value="4"/>
</dbReference>
<feature type="transmembrane region" description="Helical" evidence="17">
    <location>
        <begin position="1180"/>
        <end position="1201"/>
    </location>
</feature>
<accession>A0A0V0QMJ2</accession>
<evidence type="ECO:0000259" key="19">
    <source>
        <dbReference type="Pfam" id="PF00520"/>
    </source>
</evidence>
<feature type="compositionally biased region" description="Low complexity" evidence="16">
    <location>
        <begin position="2479"/>
        <end position="2507"/>
    </location>
</feature>
<dbReference type="InterPro" id="IPR005821">
    <property type="entry name" value="Ion_trans_dom"/>
</dbReference>
<dbReference type="PRINTS" id="PR00167">
    <property type="entry name" value="CACHANNEL"/>
</dbReference>
<feature type="region of interest" description="Disordered" evidence="16">
    <location>
        <begin position="511"/>
        <end position="608"/>
    </location>
</feature>
<keyword evidence="12" id="KW-0325">Glycoprotein</keyword>
<feature type="region of interest" description="Disordered" evidence="16">
    <location>
        <begin position="880"/>
        <end position="909"/>
    </location>
</feature>
<evidence type="ECO:0000256" key="17">
    <source>
        <dbReference type="SAM" id="Phobius"/>
    </source>
</evidence>
<evidence type="ECO:0000256" key="11">
    <source>
        <dbReference type="ARBA" id="ARBA00023136"/>
    </source>
</evidence>
<evidence type="ECO:0000256" key="3">
    <source>
        <dbReference type="ARBA" id="ARBA00022568"/>
    </source>
</evidence>
<evidence type="ECO:0000256" key="14">
    <source>
        <dbReference type="PIRSR" id="PIRSR602077-1"/>
    </source>
</evidence>
<evidence type="ECO:0000256" key="13">
    <source>
        <dbReference type="ARBA" id="ARBA00023303"/>
    </source>
</evidence>
<evidence type="ECO:0000256" key="8">
    <source>
        <dbReference type="ARBA" id="ARBA00022882"/>
    </source>
</evidence>
<dbReference type="FunFam" id="1.10.287.70:FF:000117">
    <property type="entry name" value="Voltage-gated Ca2+ channel, alpha subunit"/>
    <property type="match status" value="1"/>
</dbReference>
<dbReference type="OrthoDB" id="431720at2759"/>
<feature type="compositionally biased region" description="Basic residues" evidence="16">
    <location>
        <begin position="2314"/>
        <end position="2328"/>
    </location>
</feature>
<gene>
    <name evidence="20" type="ORF">PPERSA_12681</name>
</gene>
<dbReference type="InParanoid" id="A0A0V0QMJ2"/>
<keyword evidence="10" id="KW-0406">Ion transport</keyword>
<dbReference type="Gene3D" id="1.20.120.350">
    <property type="entry name" value="Voltage-gated potassium channels. Chain C"/>
    <property type="match status" value="3"/>
</dbReference>
<feature type="transmembrane region" description="Helical" evidence="17">
    <location>
        <begin position="1614"/>
        <end position="1635"/>
    </location>
</feature>
<dbReference type="OMA" id="AQKITTH"/>
<evidence type="ECO:0000256" key="7">
    <source>
        <dbReference type="ARBA" id="ARBA00022837"/>
    </source>
</evidence>
<dbReference type="GO" id="GO:0046872">
    <property type="term" value="F:metal ion binding"/>
    <property type="evidence" value="ECO:0007669"/>
    <property type="project" value="UniProtKB-KW"/>
</dbReference>
<feature type="compositionally biased region" description="Basic and acidic residues" evidence="16">
    <location>
        <begin position="1017"/>
        <end position="1036"/>
    </location>
</feature>
<keyword evidence="5 17" id="KW-0812">Transmembrane</keyword>
<feature type="compositionally biased region" description="Basic and acidic residues" evidence="16">
    <location>
        <begin position="570"/>
        <end position="590"/>
    </location>
</feature>
<feature type="transmembrane region" description="Helical" evidence="17">
    <location>
        <begin position="1262"/>
        <end position="1288"/>
    </location>
</feature>
<evidence type="ECO:0000256" key="9">
    <source>
        <dbReference type="ARBA" id="ARBA00022989"/>
    </source>
</evidence>
<keyword evidence="18" id="KW-0732">Signal</keyword>
<dbReference type="Pfam" id="PF00520">
    <property type="entry name" value="Ion_trans"/>
    <property type="match status" value="4"/>
</dbReference>
<feature type="compositionally biased region" description="Polar residues" evidence="16">
    <location>
        <begin position="554"/>
        <end position="569"/>
    </location>
</feature>
<keyword evidence="21" id="KW-1185">Reference proteome</keyword>
<dbReference type="GO" id="GO:0005891">
    <property type="term" value="C:voltage-gated calcium channel complex"/>
    <property type="evidence" value="ECO:0007669"/>
    <property type="project" value="InterPro"/>
</dbReference>
<keyword evidence="3 15" id="KW-0109">Calcium transport</keyword>
<evidence type="ECO:0000256" key="10">
    <source>
        <dbReference type="ARBA" id="ARBA00023065"/>
    </source>
</evidence>
<feature type="compositionally biased region" description="Low complexity" evidence="16">
    <location>
        <begin position="597"/>
        <end position="606"/>
    </location>
</feature>
<feature type="transmembrane region" description="Helical" evidence="17">
    <location>
        <begin position="1709"/>
        <end position="1731"/>
    </location>
</feature>
<feature type="transmembrane region" description="Helical" evidence="17">
    <location>
        <begin position="1904"/>
        <end position="1927"/>
    </location>
</feature>
<feature type="region of interest" description="Disordered" evidence="16">
    <location>
        <begin position="437"/>
        <end position="480"/>
    </location>
</feature>
<feature type="transmembrane region" description="Helical" evidence="17">
    <location>
        <begin position="2119"/>
        <end position="2142"/>
    </location>
</feature>
<dbReference type="GO" id="GO:0098703">
    <property type="term" value="P:calcium ion import across plasma membrane"/>
    <property type="evidence" value="ECO:0007669"/>
    <property type="project" value="TreeGrafter"/>
</dbReference>
<comment type="caution">
    <text evidence="20">The sequence shown here is derived from an EMBL/GenBank/DDBJ whole genome shotgun (WGS) entry which is preliminary data.</text>
</comment>
<feature type="compositionally biased region" description="Low complexity" evidence="16">
    <location>
        <begin position="542"/>
        <end position="553"/>
    </location>
</feature>
<evidence type="ECO:0000256" key="18">
    <source>
        <dbReference type="SAM" id="SignalP"/>
    </source>
</evidence>
<feature type="transmembrane region" description="Helical" evidence="17">
    <location>
        <begin position="1213"/>
        <end position="1236"/>
    </location>
</feature>
<evidence type="ECO:0000256" key="16">
    <source>
        <dbReference type="SAM" id="MobiDB-lite"/>
    </source>
</evidence>
<evidence type="ECO:0000256" key="6">
    <source>
        <dbReference type="ARBA" id="ARBA00022737"/>
    </source>
</evidence>
<feature type="domain" description="Ion transport" evidence="19">
    <location>
        <begin position="1145"/>
        <end position="1381"/>
    </location>
</feature>
<comment type="subcellular location">
    <subcellularLocation>
        <location evidence="1 15">Membrane</location>
        <topology evidence="1 15">Multi-pass membrane protein</topology>
    </subcellularLocation>
</comment>
<feature type="region of interest" description="Disordered" evidence="16">
    <location>
        <begin position="2353"/>
        <end position="2406"/>
    </location>
</feature>
<feature type="binding site" evidence="14">
    <location>
        <position position="1792"/>
    </location>
    <ligand>
        <name>Ca(2+)</name>
        <dbReference type="ChEBI" id="CHEBI:29108"/>
    </ligand>
</feature>
<feature type="compositionally biased region" description="Low complexity" evidence="16">
    <location>
        <begin position="437"/>
        <end position="449"/>
    </location>
</feature>
<evidence type="ECO:0000313" key="21">
    <source>
        <dbReference type="Proteomes" id="UP000054937"/>
    </source>
</evidence>
<feature type="compositionally biased region" description="Polar residues" evidence="16">
    <location>
        <begin position="887"/>
        <end position="909"/>
    </location>
</feature>
<feature type="region of interest" description="Disordered" evidence="16">
    <location>
        <begin position="2526"/>
        <end position="2560"/>
    </location>
</feature>
<feature type="compositionally biased region" description="Acidic residues" evidence="16">
    <location>
        <begin position="471"/>
        <end position="480"/>
    </location>
</feature>
<feature type="transmembrane region" description="Helical" evidence="17">
    <location>
        <begin position="1149"/>
        <end position="1168"/>
    </location>
</feature>
<dbReference type="FunFam" id="1.20.120.350:FF:000072">
    <property type="entry name" value="Voltage-dependent T-type calcium channel subunit alpha"/>
    <property type="match status" value="1"/>
</dbReference>
<feature type="compositionally biased region" description="Acidic residues" evidence="16">
    <location>
        <begin position="2357"/>
        <end position="2373"/>
    </location>
</feature>
<evidence type="ECO:0000313" key="20">
    <source>
        <dbReference type="EMBL" id="KRX03551.1"/>
    </source>
</evidence>
<feature type="transmembrane region" description="Helical" evidence="17">
    <location>
        <begin position="1575"/>
        <end position="1594"/>
    </location>
</feature>
<name>A0A0V0QMJ2_PSEPJ</name>
<evidence type="ECO:0000256" key="5">
    <source>
        <dbReference type="ARBA" id="ARBA00022692"/>
    </source>
</evidence>
<dbReference type="PANTHER" id="PTHR45628:SF7">
    <property type="entry name" value="VOLTAGE-DEPENDENT CALCIUM CHANNEL TYPE A SUBUNIT ALPHA-1"/>
    <property type="match status" value="1"/>
</dbReference>
<evidence type="ECO:0000256" key="12">
    <source>
        <dbReference type="ARBA" id="ARBA00023180"/>
    </source>
</evidence>
<feature type="region of interest" description="Disordered" evidence="16">
    <location>
        <begin position="977"/>
        <end position="1042"/>
    </location>
</feature>
<sequence>MLMFFFMIFAIAGLQLFQGVLYKRCYYEETGIIADTNDGTEPYCNDDGDCNQWEEGDLGQLICGKMGANPDWGQTNFDSFPQSLMQVFIIVTLEGWSDIMYSVMKTYQSWVVIFFIVIVFVGAFFLMNLTLAIIKVKYKDAQTEPIQDSTKKDMVRGYGLKKLIQGNIYESKKLNIHIEDIKWVGNQNQEEDFQTDRNLKDKISKLTKLKGTTLDSERDGDDRQQGLIRDFNKNTTIIIENTTPQDNSYINKDINPRKLQKQRSSKIKDQKSGVQEDDKQNKNMEVLDMIKRARRKSTTRQTVVQRLIEPKKSIYEASSTILLQRRNKQFQRPGVSRFQGIGVSSQKKHTQVLTDLQKQKLRSMIQKHKQVHYRHSNLENKKVLKPSFVQANDRKMLMAGPVVNFQRQIKQKKQENQIKENSQAILQSGNIGYLTKRSSQLSSSRMQQSYKDNHSSDYNNMLKSSQNNLQSDEEENEEEIDIEQLKAQNNQEVPQHKYEDQFKVNIMKLRKKQIQSQKKQKQKQRQQRENSIKVRENKYIKQNQLTPQNQNQQASKSLQLSKNVNTQQSDNKEKSEIKIYIDNVKMEQSKNVRKNQNKSSSQSFSKQQEKILNNQLANSNYKSQHSKTYLMNKSNASYQGIKQQSQLQSKQTDQANQINNLSITLSLPSTFRSISSDNDDNEDHSFDIHNPRNRLILQDDEDFTAEQQFNHKFHQDIEAIREDKYIIEKKKRIMAAEQKKRKTILMDKKKPASQKQHQNLRKINFIEDEDEEIARLRIILKPRYLKTRISYTIDKQQDEQINDVMPSKIQNQKKLLEEEQNEIKKQLKFKIKYEFEQPRIREIAIKRKNQGSKFFFAQSGQQTISYINKSVSPSSQQWYRQNRKSNGHSSLQNSSNPGSPVQNTDNNNIVYDSLGNQIYQQKSIVQNTHNQYSFYSFNSKREADKKIGRLEANMMSKIDKFFIQNKYFLNEDNNQLQTQQTQENQNDPNGNSQQKKQNSVYSNQKSVQSDDQSDTQENNKDKKEKNKNKNEDKEKDNEDDLDELALYNKEEDELIKMYDKIVNDMFTTRQLNENGLQNLDVKWSGEDVNGVPPNFLAKNYSLVQRMDNIIKSLNYSIFDYEMWEGGLFGIIQSIRRIVLKIVLNKCYDYLIMICVLLNTLILAMNGLVSVKGQATLDNYNYIFTIVFTVDMGLKLIGMGVMDYVRDQMNIFDGVIVLLSWVEFSLLNGSNSTFSAFRSVRILRTFRVLRVTKLIRSLRYMQIIVEVIGNTLSSFFYIFLLMFLFNYIYALLGMQQFDDKFDFDDSPTRMSFNTFLDSFMAVFQVMSMENWNDILHACLRTDNPQYLTLIFLISWIFIGNYVLLNLFLSILLDAFDDQAQKNQDDLKFEIAQDLAFSSAESLTSSYFLSGSSKLKSQMQSQLQSQSANNKHLNQVAPQSFQNSPSQLNAQSKFIMPLMINNQQIMSPQLKQSQNSNLGSNNNFGQNNLLVKAAQNDIQDEEGMLQSQDNGQKTVLSSLANQEDDEATLEKSNQKKNNKLKKELVMFENIKCERAFYFISKQNCIRRFCYRIVKHEYFESVILGAIVLSSVKLAVDTYTDTLDNTMITNLGTNLDLVFNIFFLLESIFKAISFGFVIDENSYLRESWSQLDFLIVLINIVDTIFQYSSFKSLNLGFVKILRLLRILRPLRFISHNKNMKIVVTALMESAPAVINVLIVVLLIWLMFAILGISFMQGRLYRCVFPESMEVDDDYIYEVDMDACNDIEGASWERYNLNFDNIFTGMLTLFVLATQEGWPDYMWYFVDGSDTVTDYDSPYYGKNIQPPIKNNLPLFQIYFIVFLFIGSWFLLNLFIGVVQLNFILAESAAKNKFLSDDQAKWIEIQRLIVKSRLDFASVKPPNNKYRQIIWNFCQSWVLDTIVMTCIILNIITMAMSYEGMSTGYETVLSNINLAFTSVFILECILKLTAYGLRGYFYNKWNQFDFFVVCTSIIDLIMFNFLESSIEVLAVGPQLGRVFRVLRVTRLFRLIKAFQDLKQLIQVTILTLPQLMNISALLFLVFFIFSILGNTLFSEITNGEIINEYMNFSNFHKAFILLLQCSTGEDWFAAMFTTMNEVSQWSWIYFVVFVILIQFIMINLFILVILVQFEENFITVGEDNPLMAFQDNESSFKALWIKYTRSERGIKMHQNKLTDFFLDLEEPLGLDWKNKKINYIENIKIHHKDLTNSDLEQLIASERVRLYKQASQLLMHMQINTDHEGYIYYNDLLFFFYKDFLKEKTEAIVPKSQFESEVETINNYNEALKLIEQEEKKSERTMTKLKRKQNKNYKQRGHNLPQANPMERILFGSNFIPEVLTSTENSSDDESDDDFSNDDFSGDNENKVIDENDEYESQRSIKKKQKKNKKNIKKREHGVAKAININIRKFKDINKINTDIYQQEIDYEYDVEQDSLNPSNILLEGMSRRGSHMSRQSNLYFNKDSTQKQKLSKQQSINSQQKTPMNNNTNKRNSNFSSQLDRNFLNIQSSQFRNNTYNYGGNNNNSHKNITGSHKNIPYNSPQYSDQDTVNNNYYSSKNKLLLRGDDKNSSEQQSDGELKAQEK</sequence>
<feature type="compositionally biased region" description="Polar residues" evidence="16">
    <location>
        <begin position="988"/>
        <end position="1010"/>
    </location>
</feature>
<feature type="transmembrane region" description="Helical" evidence="17">
    <location>
        <begin position="1833"/>
        <end position="1860"/>
    </location>
</feature>
<dbReference type="GO" id="GO:0008331">
    <property type="term" value="F:high voltage-gated calcium channel activity"/>
    <property type="evidence" value="ECO:0007669"/>
    <property type="project" value="TreeGrafter"/>
</dbReference>
<comment type="similarity">
    <text evidence="15">Belongs to the calcium channel alpha-1 subunit (TC 1.A.1.11) family.</text>
</comment>
<dbReference type="PANTHER" id="PTHR45628">
    <property type="entry name" value="VOLTAGE-DEPENDENT CALCIUM CHANNEL TYPE A SUBUNIT ALPHA-1"/>
    <property type="match status" value="1"/>
</dbReference>
<evidence type="ECO:0000256" key="15">
    <source>
        <dbReference type="RuleBase" id="RU003808"/>
    </source>
</evidence>